<dbReference type="RefSeq" id="WP_311669228.1">
    <property type="nucleotide sequence ID" value="NZ_JAVREO010000015.1"/>
</dbReference>
<dbReference type="InterPro" id="IPR020806">
    <property type="entry name" value="PKS_PP-bd"/>
</dbReference>
<sequence length="87" mass="9241">MTSAPESATLRDWLTQQVASYVRRPAAEIRGDVPLADYGLDSVSGLAVCGDIEDHLGIPVELTLLWDHPTIDALSEALREQAGPAAG</sequence>
<keyword evidence="5" id="KW-1185">Reference proteome</keyword>
<dbReference type="InterPro" id="IPR036736">
    <property type="entry name" value="ACP-like_sf"/>
</dbReference>
<dbReference type="PROSITE" id="PS50075">
    <property type="entry name" value="CARRIER"/>
    <property type="match status" value="1"/>
</dbReference>
<accession>A0ABU2JY63</accession>
<proteinExistence type="predicted"/>
<dbReference type="PROSITE" id="PS00012">
    <property type="entry name" value="PHOSPHOPANTETHEINE"/>
    <property type="match status" value="1"/>
</dbReference>
<dbReference type="SMART" id="SM00823">
    <property type="entry name" value="PKS_PP"/>
    <property type="match status" value="1"/>
</dbReference>
<dbReference type="Pfam" id="PF00550">
    <property type="entry name" value="PP-binding"/>
    <property type="match status" value="1"/>
</dbReference>
<name>A0ABU2JY63_9ACTN</name>
<dbReference type="EMBL" id="JAVREO010000015">
    <property type="protein sequence ID" value="MDT0269138.1"/>
    <property type="molecule type" value="Genomic_DNA"/>
</dbReference>
<dbReference type="InterPro" id="IPR006162">
    <property type="entry name" value="Ppantetheine_attach_site"/>
</dbReference>
<reference evidence="5" key="1">
    <citation type="submission" date="2023-07" db="EMBL/GenBank/DDBJ databases">
        <title>30 novel species of actinomycetes from the DSMZ collection.</title>
        <authorList>
            <person name="Nouioui I."/>
        </authorList>
    </citation>
    <scope>NUCLEOTIDE SEQUENCE [LARGE SCALE GENOMIC DNA]</scope>
    <source>
        <strain evidence="5">DSM 44915</strain>
    </source>
</reference>
<evidence type="ECO:0000256" key="2">
    <source>
        <dbReference type="ARBA" id="ARBA00022553"/>
    </source>
</evidence>
<keyword evidence="2" id="KW-0597">Phosphoprotein</keyword>
<evidence type="ECO:0000313" key="4">
    <source>
        <dbReference type="EMBL" id="MDT0269138.1"/>
    </source>
</evidence>
<evidence type="ECO:0000259" key="3">
    <source>
        <dbReference type="PROSITE" id="PS50075"/>
    </source>
</evidence>
<protein>
    <submittedName>
        <fullName evidence="4">Acyl carrier protein</fullName>
    </submittedName>
</protein>
<dbReference type="Proteomes" id="UP001183410">
    <property type="component" value="Unassembled WGS sequence"/>
</dbReference>
<organism evidence="4 5">
    <name type="scientific">Streptomyces chisholmiae</name>
    <dbReference type="NCBI Taxonomy" id="3075540"/>
    <lineage>
        <taxon>Bacteria</taxon>
        <taxon>Bacillati</taxon>
        <taxon>Actinomycetota</taxon>
        <taxon>Actinomycetes</taxon>
        <taxon>Kitasatosporales</taxon>
        <taxon>Streptomycetaceae</taxon>
        <taxon>Streptomyces</taxon>
    </lineage>
</organism>
<evidence type="ECO:0000256" key="1">
    <source>
        <dbReference type="ARBA" id="ARBA00022450"/>
    </source>
</evidence>
<feature type="domain" description="Carrier" evidence="3">
    <location>
        <begin position="5"/>
        <end position="82"/>
    </location>
</feature>
<keyword evidence="1" id="KW-0596">Phosphopantetheine</keyword>
<dbReference type="InterPro" id="IPR009081">
    <property type="entry name" value="PP-bd_ACP"/>
</dbReference>
<evidence type="ECO:0000313" key="5">
    <source>
        <dbReference type="Proteomes" id="UP001183410"/>
    </source>
</evidence>
<dbReference type="Gene3D" id="1.10.1200.10">
    <property type="entry name" value="ACP-like"/>
    <property type="match status" value="1"/>
</dbReference>
<dbReference type="SMART" id="SM01294">
    <property type="entry name" value="PKS_PP_betabranch"/>
    <property type="match status" value="1"/>
</dbReference>
<dbReference type="SUPFAM" id="SSF47336">
    <property type="entry name" value="ACP-like"/>
    <property type="match status" value="1"/>
</dbReference>
<comment type="caution">
    <text evidence="4">The sequence shown here is derived from an EMBL/GenBank/DDBJ whole genome shotgun (WGS) entry which is preliminary data.</text>
</comment>
<gene>
    <name evidence="4" type="ORF">RM844_22890</name>
</gene>